<dbReference type="SMART" id="SM00116">
    <property type="entry name" value="CBS"/>
    <property type="match status" value="2"/>
</dbReference>
<dbReference type="InterPro" id="IPR000644">
    <property type="entry name" value="CBS_dom"/>
</dbReference>
<dbReference type="Pfam" id="PF00571">
    <property type="entry name" value="CBS"/>
    <property type="match status" value="2"/>
</dbReference>
<dbReference type="SUPFAM" id="SSF54631">
    <property type="entry name" value="CBS-domain pair"/>
    <property type="match status" value="1"/>
</dbReference>
<evidence type="ECO:0000256" key="2">
    <source>
        <dbReference type="PROSITE-ProRule" id="PRU00703"/>
    </source>
</evidence>
<dbReference type="PROSITE" id="PS51371">
    <property type="entry name" value="CBS"/>
    <property type="match status" value="2"/>
</dbReference>
<accession>A0ABX5MCS8</accession>
<dbReference type="Proteomes" id="UP000247780">
    <property type="component" value="Unassembled WGS sequence"/>
</dbReference>
<evidence type="ECO:0000259" key="3">
    <source>
        <dbReference type="PROSITE" id="PS51371"/>
    </source>
</evidence>
<reference evidence="4 5" key="1">
    <citation type="submission" date="2018-04" db="EMBL/GenBank/DDBJ databases">
        <title>Active sludge and wastewater microbial communities from Klosterneuburg, Austria.</title>
        <authorList>
            <person name="Wagner M."/>
        </authorList>
    </citation>
    <scope>NUCLEOTIDE SEQUENCE [LARGE SCALE GENOMIC DNA]</scope>
    <source>
        <strain evidence="4 5">Nm 57</strain>
    </source>
</reference>
<dbReference type="EMBL" id="QICQ01000004">
    <property type="protein sequence ID" value="PXV83642.1"/>
    <property type="molecule type" value="Genomic_DNA"/>
</dbReference>
<feature type="domain" description="CBS" evidence="3">
    <location>
        <begin position="76"/>
        <end position="131"/>
    </location>
</feature>
<dbReference type="Gene3D" id="3.10.580.10">
    <property type="entry name" value="CBS-domain"/>
    <property type="match status" value="1"/>
</dbReference>
<name>A0ABX5MCS8_9PROT</name>
<evidence type="ECO:0000313" key="4">
    <source>
        <dbReference type="EMBL" id="PXV83642.1"/>
    </source>
</evidence>
<gene>
    <name evidence="4" type="ORF">C8R14_104105</name>
</gene>
<dbReference type="CDD" id="cd04623">
    <property type="entry name" value="CBS_pair_bac_euk"/>
    <property type="match status" value="1"/>
</dbReference>
<organism evidence="4 5">
    <name type="scientific">Nitrosomonas eutropha</name>
    <dbReference type="NCBI Taxonomy" id="916"/>
    <lineage>
        <taxon>Bacteria</taxon>
        <taxon>Pseudomonadati</taxon>
        <taxon>Pseudomonadota</taxon>
        <taxon>Betaproteobacteria</taxon>
        <taxon>Nitrosomonadales</taxon>
        <taxon>Nitrosomonadaceae</taxon>
        <taxon>Nitrosomonas</taxon>
    </lineage>
</organism>
<evidence type="ECO:0000313" key="5">
    <source>
        <dbReference type="Proteomes" id="UP000247780"/>
    </source>
</evidence>
<keyword evidence="1 2" id="KW-0129">CBS domain</keyword>
<dbReference type="InterPro" id="IPR044725">
    <property type="entry name" value="CBSX3_CBS_dom"/>
</dbReference>
<comment type="caution">
    <text evidence="4">The sequence shown here is derived from an EMBL/GenBank/DDBJ whole genome shotgun (WGS) entry which is preliminary data.</text>
</comment>
<protein>
    <submittedName>
        <fullName evidence="4">CBS domain protein</fullName>
    </submittedName>
</protein>
<evidence type="ECO:0000256" key="1">
    <source>
        <dbReference type="ARBA" id="ARBA00023122"/>
    </source>
</evidence>
<feature type="domain" description="CBS" evidence="3">
    <location>
        <begin position="9"/>
        <end position="67"/>
    </location>
</feature>
<keyword evidence="5" id="KW-1185">Reference proteome</keyword>
<dbReference type="PANTHER" id="PTHR43080:SF2">
    <property type="entry name" value="CBS DOMAIN-CONTAINING PROTEIN"/>
    <property type="match status" value="1"/>
</dbReference>
<dbReference type="RefSeq" id="WP_011634576.1">
    <property type="nucleotide sequence ID" value="NZ_FMTW01000001.1"/>
</dbReference>
<sequence length="146" mass="16558">MKTVRSLLQEKGHDVVVIGPSDSVSDAMQKMTTNNIGALLVVKDKKLIGILTERDFSRKYCLLNRSVKDMRVEEIMTRQVAYVGLDYTNEDCMALMTEICVRHLPVLDDGNIVGILSIGDLVKDIISQHEFVIQQLIQYIYDAREI</sequence>
<dbReference type="InterPro" id="IPR046342">
    <property type="entry name" value="CBS_dom_sf"/>
</dbReference>
<proteinExistence type="predicted"/>
<dbReference type="PANTHER" id="PTHR43080">
    <property type="entry name" value="CBS DOMAIN-CONTAINING PROTEIN CBSX3, MITOCHONDRIAL"/>
    <property type="match status" value="1"/>
</dbReference>
<dbReference type="InterPro" id="IPR051257">
    <property type="entry name" value="Diverse_CBS-Domain"/>
</dbReference>